<gene>
    <name evidence="1" type="ORF">RhiirA5_447935</name>
</gene>
<dbReference type="Proteomes" id="UP000232722">
    <property type="component" value="Unassembled WGS sequence"/>
</dbReference>
<comment type="caution">
    <text evidence="1">The sequence shown here is derived from an EMBL/GenBank/DDBJ whole genome shotgun (WGS) entry which is preliminary data.</text>
</comment>
<organism evidence="1 2">
    <name type="scientific">Rhizophagus irregularis</name>
    <dbReference type="NCBI Taxonomy" id="588596"/>
    <lineage>
        <taxon>Eukaryota</taxon>
        <taxon>Fungi</taxon>
        <taxon>Fungi incertae sedis</taxon>
        <taxon>Mucoromycota</taxon>
        <taxon>Glomeromycotina</taxon>
        <taxon>Glomeromycetes</taxon>
        <taxon>Glomerales</taxon>
        <taxon>Glomeraceae</taxon>
        <taxon>Rhizophagus</taxon>
    </lineage>
</organism>
<dbReference type="EMBL" id="LLXJ01014162">
    <property type="protein sequence ID" value="PKB91700.1"/>
    <property type="molecule type" value="Genomic_DNA"/>
</dbReference>
<reference evidence="1 2" key="2">
    <citation type="submission" date="2017-09" db="EMBL/GenBank/DDBJ databases">
        <title>Extensive intraspecific genome diversity in a model arbuscular mycorrhizal fungus.</title>
        <authorList>
            <person name="Chen E.C."/>
            <person name="Morin E."/>
            <person name="Beaudet D."/>
            <person name="Noel J."/>
            <person name="Ndikumana S."/>
            <person name="Charron P."/>
            <person name="St-Onge C."/>
            <person name="Giorgi J."/>
            <person name="Grigoriev I.V."/>
            <person name="Roux C."/>
            <person name="Martin F.M."/>
            <person name="Corradi N."/>
        </authorList>
    </citation>
    <scope>NUCLEOTIDE SEQUENCE [LARGE SCALE GENOMIC DNA]</scope>
    <source>
        <strain evidence="1 2">A5</strain>
    </source>
</reference>
<accession>A0A2N0NAV3</accession>
<evidence type="ECO:0000313" key="2">
    <source>
        <dbReference type="Proteomes" id="UP000232722"/>
    </source>
</evidence>
<evidence type="ECO:0000313" key="1">
    <source>
        <dbReference type="EMBL" id="PKB91700.1"/>
    </source>
</evidence>
<dbReference type="AlphaFoldDB" id="A0A2N0NAV3"/>
<reference evidence="1 2" key="1">
    <citation type="submission" date="2016-04" db="EMBL/GenBank/DDBJ databases">
        <title>Genome analyses suggest a sexual origin of heterokaryosis in a supposedly ancient asexual fungus.</title>
        <authorList>
            <person name="Ropars J."/>
            <person name="Sedzielewska K."/>
            <person name="Noel J."/>
            <person name="Charron P."/>
            <person name="Farinelli L."/>
            <person name="Marton T."/>
            <person name="Kruger M."/>
            <person name="Pelin A."/>
            <person name="Brachmann A."/>
            <person name="Corradi N."/>
        </authorList>
    </citation>
    <scope>NUCLEOTIDE SEQUENCE [LARGE SCALE GENOMIC DNA]</scope>
    <source>
        <strain evidence="1 2">A5</strain>
    </source>
</reference>
<sequence>MLSYSAKTVQYFYEYSQETILRQQYLIQKLISKLLFEDENMSNLQNNQGQGQPSN</sequence>
<proteinExistence type="predicted"/>
<name>A0A2N0NAV3_9GLOM</name>
<protein>
    <submittedName>
        <fullName evidence="1">Uncharacterized protein</fullName>
    </submittedName>
</protein>